<dbReference type="AlphaFoldDB" id="A0A9W6LNW7"/>
<dbReference type="Proteomes" id="UP001144471">
    <property type="component" value="Unassembled WGS sequence"/>
</dbReference>
<organism evidence="1 2">
    <name type="scientific">Propionigenium maris DSM 9537</name>
    <dbReference type="NCBI Taxonomy" id="1123000"/>
    <lineage>
        <taxon>Bacteria</taxon>
        <taxon>Fusobacteriati</taxon>
        <taxon>Fusobacteriota</taxon>
        <taxon>Fusobacteriia</taxon>
        <taxon>Fusobacteriales</taxon>
        <taxon>Fusobacteriaceae</taxon>
        <taxon>Propionigenium</taxon>
    </lineage>
</organism>
<accession>A0A9W6LNW7</accession>
<protein>
    <recommendedName>
        <fullName evidence="3">Phage Tail Protein X</fullName>
    </recommendedName>
</protein>
<comment type="caution">
    <text evidence="1">The sequence shown here is derived from an EMBL/GenBank/DDBJ whole genome shotgun (WGS) entry which is preliminary data.</text>
</comment>
<dbReference type="Pfam" id="PF05489">
    <property type="entry name" value="Phage_tail_X"/>
    <property type="match status" value="1"/>
</dbReference>
<reference evidence="1" key="1">
    <citation type="submission" date="2022-12" db="EMBL/GenBank/DDBJ databases">
        <title>Reference genome sequencing for broad-spectrum identification of bacterial and archaeal isolates by mass spectrometry.</title>
        <authorList>
            <person name="Sekiguchi Y."/>
            <person name="Tourlousse D.M."/>
        </authorList>
    </citation>
    <scope>NUCLEOTIDE SEQUENCE</scope>
    <source>
        <strain evidence="1">10succ1</strain>
    </source>
</reference>
<dbReference type="InterPro" id="IPR008861">
    <property type="entry name" value="GpX-like"/>
</dbReference>
<proteinExistence type="predicted"/>
<sequence>MDRKVDIYTTLQGDMWDGISHKVYGSDRYSMELIKANIRYANVVKFSSGIDLICPDIPSTSEILPPWRQQ</sequence>
<evidence type="ECO:0008006" key="3">
    <source>
        <dbReference type="Google" id="ProtNLM"/>
    </source>
</evidence>
<evidence type="ECO:0000313" key="1">
    <source>
        <dbReference type="EMBL" id="GLI57364.1"/>
    </source>
</evidence>
<gene>
    <name evidence="1" type="ORF">PM10SUCC1_28780</name>
</gene>
<dbReference type="RefSeq" id="WP_281836939.1">
    <property type="nucleotide sequence ID" value="NZ_BSDY01000016.1"/>
</dbReference>
<dbReference type="EMBL" id="BSDY01000016">
    <property type="protein sequence ID" value="GLI57364.1"/>
    <property type="molecule type" value="Genomic_DNA"/>
</dbReference>
<name>A0A9W6LNW7_9FUSO</name>
<evidence type="ECO:0000313" key="2">
    <source>
        <dbReference type="Proteomes" id="UP001144471"/>
    </source>
</evidence>
<keyword evidence="2" id="KW-1185">Reference proteome</keyword>